<proteinExistence type="inferred from homology"/>
<evidence type="ECO:0000256" key="1">
    <source>
        <dbReference type="ARBA" id="ARBA00004496"/>
    </source>
</evidence>
<comment type="subunit">
    <text evidence="3">Interacts with cer.</text>
</comment>
<dbReference type="Gene3D" id="3.10.20.30">
    <property type="match status" value="1"/>
</dbReference>
<evidence type="ECO:0000256" key="2">
    <source>
        <dbReference type="ARBA" id="ARBA00005280"/>
    </source>
</evidence>
<keyword evidence="10" id="KW-0472">Membrane</keyword>
<dbReference type="OrthoDB" id="10248987at2759"/>
<dbReference type="InterPro" id="IPR016155">
    <property type="entry name" value="Mopterin_synth/thiamin_S_b"/>
</dbReference>
<keyword evidence="4 8" id="KW-0963">Cytoplasm</keyword>
<keyword evidence="5 8" id="KW-1017">Isopeptide bond</keyword>
<dbReference type="PANTHER" id="PTHR13281:SF0">
    <property type="entry name" value="TRANSMEMBRANE PROTEIN 70, MITOCHONDRIAL"/>
    <property type="match status" value="1"/>
</dbReference>
<evidence type="ECO:0000256" key="6">
    <source>
        <dbReference type="ARBA" id="ARBA00022694"/>
    </source>
</evidence>
<keyword evidence="12" id="KW-1185">Reference proteome</keyword>
<dbReference type="UniPathway" id="UPA00988"/>
<dbReference type="GO" id="GO:0002098">
    <property type="term" value="P:tRNA wobble uridine modification"/>
    <property type="evidence" value="ECO:0007669"/>
    <property type="project" value="UniProtKB-UniRule"/>
</dbReference>
<keyword evidence="6 8" id="KW-0819">tRNA processing</keyword>
<feature type="transmembrane region" description="Helical" evidence="10">
    <location>
        <begin position="127"/>
        <end position="149"/>
    </location>
</feature>
<dbReference type="GO" id="GO:0033615">
    <property type="term" value="P:mitochondrial proton-transporting ATP synthase complex assembly"/>
    <property type="evidence" value="ECO:0007669"/>
    <property type="project" value="TreeGrafter"/>
</dbReference>
<accession>A0A0L0CQ63</accession>
<evidence type="ECO:0000256" key="3">
    <source>
        <dbReference type="ARBA" id="ARBA00011151"/>
    </source>
</evidence>
<feature type="modified residue" description="1-thioglycine" evidence="8">
    <location>
        <position position="352"/>
    </location>
</feature>
<evidence type="ECO:0000256" key="5">
    <source>
        <dbReference type="ARBA" id="ARBA00022499"/>
    </source>
</evidence>
<comment type="pathway">
    <text evidence="8 9">tRNA modification; 5-methoxycarbonylmethyl-2-thiouridine-tRNA biosynthesis.</text>
</comment>
<dbReference type="PANTHER" id="PTHR13281">
    <property type="entry name" value="TRANSMEMBRANE PROTEIN 70, MITOCHONDRIAL"/>
    <property type="match status" value="1"/>
</dbReference>
<gene>
    <name evidence="11" type="ORF">FF38_05953</name>
</gene>
<keyword evidence="7 8" id="KW-0833">Ubl conjugation pathway</keyword>
<dbReference type="Proteomes" id="UP000037069">
    <property type="component" value="Unassembled WGS sequence"/>
</dbReference>
<dbReference type="FunFam" id="3.10.20.30:FF:000021">
    <property type="entry name" value="Ubiquitin-related modifier 1"/>
    <property type="match status" value="1"/>
</dbReference>
<dbReference type="SUPFAM" id="SSF54285">
    <property type="entry name" value="MoaD/ThiS"/>
    <property type="match status" value="1"/>
</dbReference>
<name>A0A0L0CQ63_LUCCU</name>
<organism evidence="11 12">
    <name type="scientific">Lucilia cuprina</name>
    <name type="common">Green bottle fly</name>
    <name type="synonym">Australian sheep blowfly</name>
    <dbReference type="NCBI Taxonomy" id="7375"/>
    <lineage>
        <taxon>Eukaryota</taxon>
        <taxon>Metazoa</taxon>
        <taxon>Ecdysozoa</taxon>
        <taxon>Arthropoda</taxon>
        <taxon>Hexapoda</taxon>
        <taxon>Insecta</taxon>
        <taxon>Pterygota</taxon>
        <taxon>Neoptera</taxon>
        <taxon>Endopterygota</taxon>
        <taxon>Diptera</taxon>
        <taxon>Brachycera</taxon>
        <taxon>Muscomorpha</taxon>
        <taxon>Oestroidea</taxon>
        <taxon>Calliphoridae</taxon>
        <taxon>Luciliinae</taxon>
        <taxon>Lucilia</taxon>
    </lineage>
</organism>
<protein>
    <recommendedName>
        <fullName evidence="8">Ubiquitin-related modifier 1 homolog</fullName>
    </recommendedName>
</protein>
<evidence type="ECO:0000256" key="10">
    <source>
        <dbReference type="SAM" id="Phobius"/>
    </source>
</evidence>
<comment type="similarity">
    <text evidence="2">Belongs to the TMEM70 family.</text>
</comment>
<dbReference type="InterPro" id="IPR012675">
    <property type="entry name" value="Beta-grasp_dom_sf"/>
</dbReference>
<dbReference type="InterPro" id="IPR015221">
    <property type="entry name" value="Urm1"/>
</dbReference>
<comment type="subcellular location">
    <subcellularLocation>
        <location evidence="1 8 9">Cytoplasm</location>
    </subcellularLocation>
</comment>
<feature type="transmembrane region" description="Helical" evidence="10">
    <location>
        <begin position="96"/>
        <end position="115"/>
    </location>
</feature>
<dbReference type="GO" id="GO:0005829">
    <property type="term" value="C:cytosol"/>
    <property type="evidence" value="ECO:0007669"/>
    <property type="project" value="UniProtKB-UniRule"/>
</dbReference>
<dbReference type="AlphaFoldDB" id="A0A0L0CQ63"/>
<dbReference type="CDD" id="cd01764">
    <property type="entry name" value="Ubl_Urm1"/>
    <property type="match status" value="1"/>
</dbReference>
<comment type="similarity">
    <text evidence="8 9">Belongs to the URM1 family.</text>
</comment>
<dbReference type="InterPro" id="IPR045325">
    <property type="entry name" value="TMEM70/TMEM186/TMEM223"/>
</dbReference>
<dbReference type="Pfam" id="PF06979">
    <property type="entry name" value="TMEM70"/>
    <property type="match status" value="1"/>
</dbReference>
<evidence type="ECO:0000256" key="9">
    <source>
        <dbReference type="RuleBase" id="RU361182"/>
    </source>
</evidence>
<evidence type="ECO:0000256" key="7">
    <source>
        <dbReference type="ARBA" id="ARBA00022786"/>
    </source>
</evidence>
<keyword evidence="10 11" id="KW-0812">Transmembrane</keyword>
<comment type="PTM">
    <text evidence="8">C-terminal thiocarboxylation occurs in 2 steps, it is first acyl-adenylated (-COAMP) via the hesA/moeB/thiF part of the MOCS3/UBA4 homolog, then thiocarboxylated (-COSH) via the rhodanese domain of the MOCS3/UBA4 homolog.</text>
</comment>
<dbReference type="HAMAP" id="MF_03048">
    <property type="entry name" value="Urm1"/>
    <property type="match status" value="1"/>
</dbReference>
<dbReference type="GO" id="GO:0032447">
    <property type="term" value="P:protein urmylation"/>
    <property type="evidence" value="ECO:0007669"/>
    <property type="project" value="UniProtKB-UniRule"/>
</dbReference>
<dbReference type="InterPro" id="IPR009724">
    <property type="entry name" value="TMEM70"/>
</dbReference>
<feature type="cross-link" description="Glycyl lysine isopeptide (Gly-Lys) (interchain with K-? in acceptor proteins)" evidence="8">
    <location>
        <position position="352"/>
    </location>
</feature>
<sequence>MLALRTTLRCNSAFNKISRNTYKSLQLIQTENNATFSTAATIVARNTSRQQLQKQPALLNGYLMQRRSYASKSSEEVDVKDLQLVYYGTLTPRMRAVKVFSLTTSLAGLAAQPILMEQGMKMGGTGMAVFLCSFAGFFTFVTPLLLHFVTKKYVTEIHYNPMTEEYVATTINIILQKVRTKFRPSDVKIPEVPGMFTSFNVGKRSLFVDPALFEDPEHYVKIMGYDKPIDFKLDLKETDNSAINCIYFINNMTSTDLKIILEFSAGAELLFGNIKKREISLPLTEKWTIRNLLKWMHANILTERPELFIQGETVRPGILVLVNDTDWELLGELDYELQQRDNVLFISTLHGG</sequence>
<evidence type="ECO:0000256" key="4">
    <source>
        <dbReference type="ARBA" id="ARBA00022490"/>
    </source>
</evidence>
<dbReference type="GO" id="GO:0034227">
    <property type="term" value="P:tRNA thio-modification"/>
    <property type="evidence" value="ECO:0007669"/>
    <property type="project" value="UniProtKB-UniRule"/>
</dbReference>
<evidence type="ECO:0000313" key="11">
    <source>
        <dbReference type="EMBL" id="KNC34327.1"/>
    </source>
</evidence>
<dbReference type="GO" id="GO:0031966">
    <property type="term" value="C:mitochondrial membrane"/>
    <property type="evidence" value="ECO:0007669"/>
    <property type="project" value="TreeGrafter"/>
</dbReference>
<dbReference type="EMBL" id="JRES01000080">
    <property type="protein sequence ID" value="KNC34327.1"/>
    <property type="molecule type" value="Genomic_DNA"/>
</dbReference>
<comment type="caution">
    <text evidence="11">The sequence shown here is derived from an EMBL/GenBank/DDBJ whole genome shotgun (WGS) entry which is preliminary data.</text>
</comment>
<dbReference type="Pfam" id="PF09138">
    <property type="entry name" value="Urm1"/>
    <property type="match status" value="1"/>
</dbReference>
<keyword evidence="10" id="KW-1133">Transmembrane helix</keyword>
<comment type="function">
    <text evidence="8">Acts as a sulfur carrier required for 2-thiolation of mcm(5)S(2)U at tRNA wobble positions of cytosolic tRNA(Lys), tRNA(Glu) and tRNA(Gln). Serves as sulfur donor in tRNA 2-thiolation reaction by being thiocarboxylated (-COSH) at its C-terminus by the MOCS3/UBA4 homolog. The sulfur is then transferred to tRNA to form 2-thiolation of mcm(5)S(2)U. Also acts as a ubiquitin-like protein (UBL) that is covalently conjugated via an isopeptide bond to lysine residues of target proteins. The thiocarboxylated form serves as substrate for conjugation and oxidative stress specifically induces the formation of UBL-protein conjugates.</text>
</comment>
<dbReference type="STRING" id="7375.A0A0L0CQ63"/>
<evidence type="ECO:0000256" key="8">
    <source>
        <dbReference type="HAMAP-Rule" id="MF_03048"/>
    </source>
</evidence>
<evidence type="ECO:0000313" key="12">
    <source>
        <dbReference type="Proteomes" id="UP000037069"/>
    </source>
</evidence>
<reference evidence="11 12" key="1">
    <citation type="journal article" date="2015" name="Nat. Commun.">
        <title>Lucilia cuprina genome unlocks parasitic fly biology to underpin future interventions.</title>
        <authorList>
            <person name="Anstead C.A."/>
            <person name="Korhonen P.K."/>
            <person name="Young N.D."/>
            <person name="Hall R.S."/>
            <person name="Jex A.R."/>
            <person name="Murali S.C."/>
            <person name="Hughes D.S."/>
            <person name="Lee S.F."/>
            <person name="Perry T."/>
            <person name="Stroehlein A.J."/>
            <person name="Ansell B.R."/>
            <person name="Breugelmans B."/>
            <person name="Hofmann A."/>
            <person name="Qu J."/>
            <person name="Dugan S."/>
            <person name="Lee S.L."/>
            <person name="Chao H."/>
            <person name="Dinh H."/>
            <person name="Han Y."/>
            <person name="Doddapaneni H.V."/>
            <person name="Worley K.C."/>
            <person name="Muzny D.M."/>
            <person name="Ioannidis P."/>
            <person name="Waterhouse R.M."/>
            <person name="Zdobnov E.M."/>
            <person name="James P.J."/>
            <person name="Bagnall N.H."/>
            <person name="Kotze A.C."/>
            <person name="Gibbs R.A."/>
            <person name="Richards S."/>
            <person name="Batterham P."/>
            <person name="Gasser R.B."/>
        </authorList>
    </citation>
    <scope>NUCLEOTIDE SEQUENCE [LARGE SCALE GENOMIC DNA]</scope>
    <source>
        <strain evidence="11 12">LS</strain>
        <tissue evidence="11">Full body</tissue>
    </source>
</reference>